<dbReference type="PANTHER" id="PTHR17901">
    <property type="entry name" value="MAGNESIUM-DEPENDENT PHOSPHATASE 1 MDP1"/>
    <property type="match status" value="1"/>
</dbReference>
<evidence type="ECO:0000313" key="3">
    <source>
        <dbReference type="Proteomes" id="UP000272942"/>
    </source>
</evidence>
<dbReference type="AlphaFoldDB" id="A0A3P8I899"/>
<keyword evidence="1" id="KW-1133">Transmembrane helix</keyword>
<keyword evidence="1" id="KW-0472">Membrane</keyword>
<dbReference type="InterPro" id="IPR023214">
    <property type="entry name" value="HAD_sf"/>
</dbReference>
<dbReference type="Gene3D" id="3.40.50.1000">
    <property type="entry name" value="HAD superfamily/HAD-like"/>
    <property type="match status" value="1"/>
</dbReference>
<dbReference type="Pfam" id="PF12689">
    <property type="entry name" value="Acid_PPase"/>
    <property type="match status" value="1"/>
</dbReference>
<organism evidence="2 3">
    <name type="scientific">Echinostoma caproni</name>
    <dbReference type="NCBI Taxonomy" id="27848"/>
    <lineage>
        <taxon>Eukaryota</taxon>
        <taxon>Metazoa</taxon>
        <taxon>Spiralia</taxon>
        <taxon>Lophotrochozoa</taxon>
        <taxon>Platyhelminthes</taxon>
        <taxon>Trematoda</taxon>
        <taxon>Digenea</taxon>
        <taxon>Plagiorchiida</taxon>
        <taxon>Echinostomata</taxon>
        <taxon>Echinostomatoidea</taxon>
        <taxon>Echinostomatidae</taxon>
        <taxon>Echinostoma</taxon>
    </lineage>
</organism>
<keyword evidence="1" id="KW-0812">Transmembrane</keyword>
<accession>A0A3P8I899</accession>
<evidence type="ECO:0000256" key="1">
    <source>
        <dbReference type="SAM" id="Phobius"/>
    </source>
</evidence>
<sequence>MQWDQLFDFMEIYPGSKLKHFESLITLDFIPPTIYLGIIIIVQRNTVKGTSLIAAKLILHTTFHRLTGVPYNEMMFFDDEDRNVNEIRRLGVHAHLVYRGVSLSVFESALKQFEANRS</sequence>
<reference evidence="2 3" key="1">
    <citation type="submission" date="2018-11" db="EMBL/GenBank/DDBJ databases">
        <authorList>
            <consortium name="Pathogen Informatics"/>
        </authorList>
    </citation>
    <scope>NUCLEOTIDE SEQUENCE [LARGE SCALE GENOMIC DNA]</scope>
    <source>
        <strain evidence="2 3">Egypt</strain>
    </source>
</reference>
<protein>
    <recommendedName>
        <fullName evidence="4">Magnesium-dependent phosphatase 1</fullName>
    </recommendedName>
</protein>
<dbReference type="GO" id="GO:0003993">
    <property type="term" value="F:acid phosphatase activity"/>
    <property type="evidence" value="ECO:0007669"/>
    <property type="project" value="TreeGrafter"/>
</dbReference>
<evidence type="ECO:0000313" key="2">
    <source>
        <dbReference type="EMBL" id="VDP90544.1"/>
    </source>
</evidence>
<dbReference type="Proteomes" id="UP000272942">
    <property type="component" value="Unassembled WGS sequence"/>
</dbReference>
<keyword evidence="3" id="KW-1185">Reference proteome</keyword>
<feature type="transmembrane region" description="Helical" evidence="1">
    <location>
        <begin position="20"/>
        <end position="42"/>
    </location>
</feature>
<evidence type="ECO:0008006" key="4">
    <source>
        <dbReference type="Google" id="ProtNLM"/>
    </source>
</evidence>
<dbReference type="InterPro" id="IPR010036">
    <property type="entry name" value="MDP_1_eu_arc"/>
</dbReference>
<dbReference type="EMBL" id="UZAN01054698">
    <property type="protein sequence ID" value="VDP90544.1"/>
    <property type="molecule type" value="Genomic_DNA"/>
</dbReference>
<proteinExistence type="predicted"/>
<dbReference type="OrthoDB" id="6267659at2759"/>
<name>A0A3P8I899_9TREM</name>
<gene>
    <name evidence="2" type="ORF">ECPE_LOCUS13272</name>
</gene>
<dbReference type="PANTHER" id="PTHR17901:SF14">
    <property type="entry name" value="MAGNESIUM-DEPENDENT PHOSPHATASE 1"/>
    <property type="match status" value="1"/>
</dbReference>